<feature type="transmembrane region" description="Helical" evidence="1">
    <location>
        <begin position="50"/>
        <end position="74"/>
    </location>
</feature>
<organism evidence="2 3">
    <name type="scientific">Cellulomonas fengjieae</name>
    <dbReference type="NCBI Taxonomy" id="2819978"/>
    <lineage>
        <taxon>Bacteria</taxon>
        <taxon>Bacillati</taxon>
        <taxon>Actinomycetota</taxon>
        <taxon>Actinomycetes</taxon>
        <taxon>Micrococcales</taxon>
        <taxon>Cellulomonadaceae</taxon>
        <taxon>Cellulomonas</taxon>
    </lineage>
</organism>
<accession>A0ABS3SFS7</accession>
<dbReference type="EMBL" id="JAGFBM010000003">
    <property type="protein sequence ID" value="MBO3084611.1"/>
    <property type="molecule type" value="Genomic_DNA"/>
</dbReference>
<keyword evidence="3" id="KW-1185">Reference proteome</keyword>
<keyword evidence="1" id="KW-0472">Membrane</keyword>
<evidence type="ECO:0000313" key="2">
    <source>
        <dbReference type="EMBL" id="MBO3084611.1"/>
    </source>
</evidence>
<feature type="transmembrane region" description="Helical" evidence="1">
    <location>
        <begin position="192"/>
        <end position="213"/>
    </location>
</feature>
<feature type="transmembrane region" description="Helical" evidence="1">
    <location>
        <begin position="165"/>
        <end position="186"/>
    </location>
</feature>
<reference evidence="2 3" key="1">
    <citation type="submission" date="2021-03" db="EMBL/GenBank/DDBJ databases">
        <title>novel species in genus Cellulomonas.</title>
        <authorList>
            <person name="Zhang G."/>
        </authorList>
    </citation>
    <scope>NUCLEOTIDE SEQUENCE [LARGE SCALE GENOMIC DNA]</scope>
    <source>
        <strain evidence="3">zg-ZUI188</strain>
    </source>
</reference>
<dbReference type="Proteomes" id="UP000678317">
    <property type="component" value="Unassembled WGS sequence"/>
</dbReference>
<keyword evidence="1" id="KW-1133">Transmembrane helix</keyword>
<name>A0ABS3SFS7_9CELL</name>
<dbReference type="InterPro" id="IPR025495">
    <property type="entry name" value="DUF4386"/>
</dbReference>
<feature type="transmembrane region" description="Helical" evidence="1">
    <location>
        <begin position="86"/>
        <end position="109"/>
    </location>
</feature>
<proteinExistence type="predicted"/>
<dbReference type="Pfam" id="PF14329">
    <property type="entry name" value="DUF4386"/>
    <property type="match status" value="1"/>
</dbReference>
<gene>
    <name evidence="2" type="ORF">J4035_08175</name>
</gene>
<sequence length="237" mass="25112">MLTHRTTARTVGTLFIVAAVTAVIGLLAYAPVLDDPDYVLGATTHRTQVAAGALLELVCALSLIGIAVLMFPIVRRRSESAALGYAAFRLLESAVIVVGIISVLAIVTLNESVGADQSHLTASALLVAVHDWTFLFGPNFALAPSTFLMGWFLYRTRLVPRAIAVLGLVAAPLLFASAALVLFGVYDQVSVWGGLTALPVFAYEMSLAVWLLVKGFQPVATARLLDTPAPVTPVLVR</sequence>
<feature type="transmembrane region" description="Helical" evidence="1">
    <location>
        <begin position="129"/>
        <end position="153"/>
    </location>
</feature>
<comment type="caution">
    <text evidence="2">The sequence shown here is derived from an EMBL/GenBank/DDBJ whole genome shotgun (WGS) entry which is preliminary data.</text>
</comment>
<feature type="transmembrane region" description="Helical" evidence="1">
    <location>
        <begin position="12"/>
        <end position="30"/>
    </location>
</feature>
<keyword evidence="1" id="KW-0812">Transmembrane</keyword>
<evidence type="ECO:0000256" key="1">
    <source>
        <dbReference type="SAM" id="Phobius"/>
    </source>
</evidence>
<dbReference type="RefSeq" id="WP_208289310.1">
    <property type="nucleotide sequence ID" value="NZ_CP074404.1"/>
</dbReference>
<evidence type="ECO:0000313" key="3">
    <source>
        <dbReference type="Proteomes" id="UP000678317"/>
    </source>
</evidence>
<protein>
    <submittedName>
        <fullName evidence="2">DUF4386 domain-containing protein</fullName>
    </submittedName>
</protein>